<keyword evidence="1" id="KW-0378">Hydrolase</keyword>
<dbReference type="Gene3D" id="3.40.50.10810">
    <property type="entry name" value="Tandem AAA-ATPase domain"/>
    <property type="match status" value="1"/>
</dbReference>
<dbReference type="PANTHER" id="PTHR45766">
    <property type="entry name" value="DNA ANNEALING HELICASE AND ENDONUCLEASE ZRANB3 FAMILY MEMBER"/>
    <property type="match status" value="1"/>
</dbReference>
<reference evidence="3 4" key="1">
    <citation type="submission" date="2020-12" db="EMBL/GenBank/DDBJ databases">
        <authorList>
            <person name="Awala S.I."/>
            <person name="Gwak J.-H."/>
            <person name="Kim S.-J."/>
            <person name="Rhee S.-K."/>
        </authorList>
    </citation>
    <scope>NUCLEOTIDE SEQUENCE [LARGE SCALE GENOMIC DNA]</scope>
    <source>
        <strain evidence="3 4">IT5</strain>
    </source>
</reference>
<feature type="domain" description="Helicase ATP-binding" evidence="2">
    <location>
        <begin position="1"/>
        <end position="168"/>
    </location>
</feature>
<dbReference type="EMBL" id="CP065956">
    <property type="protein sequence ID" value="QSR86087.1"/>
    <property type="molecule type" value="Genomic_DNA"/>
</dbReference>
<evidence type="ECO:0000313" key="4">
    <source>
        <dbReference type="Proteomes" id="UP000663088"/>
    </source>
</evidence>
<dbReference type="Proteomes" id="UP000663088">
    <property type="component" value="Chromosome"/>
</dbReference>
<dbReference type="InterPro" id="IPR014001">
    <property type="entry name" value="Helicase_ATP-bd"/>
</dbReference>
<proteinExistence type="predicted"/>
<dbReference type="Pfam" id="PF00176">
    <property type="entry name" value="SNF2-rel_dom"/>
    <property type="match status" value="1"/>
</dbReference>
<dbReference type="SUPFAM" id="SSF52540">
    <property type="entry name" value="P-loop containing nucleoside triphosphate hydrolases"/>
    <property type="match status" value="1"/>
</dbReference>
<protein>
    <recommendedName>
        <fullName evidence="2">Helicase ATP-binding domain-containing protein</fullName>
    </recommendedName>
</protein>
<dbReference type="RefSeq" id="WP_206844276.1">
    <property type="nucleotide sequence ID" value="NZ_CP065956.1"/>
</dbReference>
<accession>A0ABX7PT29</accession>
<gene>
    <name evidence="3" type="ORF">EM20IM_06120</name>
</gene>
<organism evidence="3 4">
    <name type="scientific">Candidatus Methylacidiphilum infernorum</name>
    <dbReference type="NCBI Taxonomy" id="511746"/>
    <lineage>
        <taxon>Bacteria</taxon>
        <taxon>Pseudomonadati</taxon>
        <taxon>Verrucomicrobiota</taxon>
        <taxon>Methylacidiphilae</taxon>
        <taxon>Methylacidiphilales</taxon>
        <taxon>Methylacidiphilaceae</taxon>
        <taxon>Methylacidiphilum (ex Ratnadevi et al. 2023)</taxon>
    </lineage>
</organism>
<evidence type="ECO:0000259" key="2">
    <source>
        <dbReference type="PROSITE" id="PS51192"/>
    </source>
</evidence>
<sequence>MLRLPPIRFLLADDARAGKIIMSGLLLKELKLWRLVIRILIVTPANLMFQWQQELLERLWELFDNILGVDLRNAYEVNPGQDKPQLITSMDWAKREDVRESLTCVHWDMVIVDEAHRMSTGDSEDKTDLYRLIELLSQKTHHFVLLTGTSHKGDPQNFCLFLQLLDLDMNGNVSSLEETMRRGHSHSYLRRSKETLLTFPDPASDKVPKLFTCRDERAVSFL</sequence>
<keyword evidence="4" id="KW-1185">Reference proteome</keyword>
<dbReference type="InterPro" id="IPR027417">
    <property type="entry name" value="P-loop_NTPase"/>
</dbReference>
<evidence type="ECO:0000313" key="3">
    <source>
        <dbReference type="EMBL" id="QSR86087.1"/>
    </source>
</evidence>
<dbReference type="InterPro" id="IPR000330">
    <property type="entry name" value="SNF2_N"/>
</dbReference>
<dbReference type="PROSITE" id="PS51192">
    <property type="entry name" value="HELICASE_ATP_BIND_1"/>
    <property type="match status" value="1"/>
</dbReference>
<evidence type="ECO:0000256" key="1">
    <source>
        <dbReference type="ARBA" id="ARBA00022801"/>
    </source>
</evidence>
<dbReference type="PANTHER" id="PTHR45766:SF6">
    <property type="entry name" value="SWI_SNF-RELATED MATRIX-ASSOCIATED ACTIN-DEPENDENT REGULATOR OF CHROMATIN SUBFAMILY A-LIKE PROTEIN 1"/>
    <property type="match status" value="1"/>
</dbReference>
<name>A0ABX7PT29_9BACT</name>
<dbReference type="InterPro" id="IPR038718">
    <property type="entry name" value="SNF2-like_sf"/>
</dbReference>